<proteinExistence type="predicted"/>
<dbReference type="RefSeq" id="WP_193801678.1">
    <property type="nucleotide sequence ID" value="NZ_JADEWC010000031.1"/>
</dbReference>
<gene>
    <name evidence="2" type="ORF">IQ215_12110</name>
</gene>
<evidence type="ECO:0000256" key="1">
    <source>
        <dbReference type="SAM" id="MobiDB-lite"/>
    </source>
</evidence>
<feature type="region of interest" description="Disordered" evidence="1">
    <location>
        <begin position="79"/>
        <end position="106"/>
    </location>
</feature>
<name>A0ABR9V7F5_9CHRO</name>
<sequence>MTRKKTKTGTGLGSSKSKVNITLTPEANETLVALAKETGLTKSKLFEQILIGGFVINSQNADKKVILHDESEGEQKFSIAQVDEDNQDSGGDSISSKEDATASDKQQYLDKIAKLEKQLDEQKSLVADKSKDNQDLVSKVKAQEDEIKSIEKKLDDKNNQVKGLEDKLNSVTQTLEKSDQSSRVEKLNQELDSSHNTINSLKEKVSSLESLIEEKDRHIKSLKEELSGLESKVKDNEDNEKLKSVIEEKQQEIDRCRREIATKEQEKIALSQNYATQQNTISRSLTQENAQQKALIASLNKRLADLETVASIGERMLNKWRK</sequence>
<keyword evidence="3" id="KW-1185">Reference proteome</keyword>
<dbReference type="Proteomes" id="UP000654604">
    <property type="component" value="Unassembled WGS sequence"/>
</dbReference>
<feature type="compositionally biased region" description="Basic and acidic residues" evidence="1">
    <location>
        <begin position="95"/>
        <end position="106"/>
    </location>
</feature>
<organism evidence="2 3">
    <name type="scientific">Cyanobacterium stanieri LEGE 03274</name>
    <dbReference type="NCBI Taxonomy" id="1828756"/>
    <lineage>
        <taxon>Bacteria</taxon>
        <taxon>Bacillati</taxon>
        <taxon>Cyanobacteriota</taxon>
        <taxon>Cyanophyceae</taxon>
        <taxon>Oscillatoriophycideae</taxon>
        <taxon>Chroococcales</taxon>
        <taxon>Geminocystaceae</taxon>
        <taxon>Cyanobacterium</taxon>
    </lineage>
</organism>
<dbReference type="Gene3D" id="1.10.287.1490">
    <property type="match status" value="1"/>
</dbReference>
<evidence type="ECO:0000313" key="2">
    <source>
        <dbReference type="EMBL" id="MBE9223441.1"/>
    </source>
</evidence>
<evidence type="ECO:0008006" key="4">
    <source>
        <dbReference type="Google" id="ProtNLM"/>
    </source>
</evidence>
<accession>A0ABR9V7F5</accession>
<feature type="region of interest" description="Disordered" evidence="1">
    <location>
        <begin position="1"/>
        <end position="20"/>
    </location>
</feature>
<evidence type="ECO:0000313" key="3">
    <source>
        <dbReference type="Proteomes" id="UP000654604"/>
    </source>
</evidence>
<dbReference type="EMBL" id="JADEWC010000031">
    <property type="protein sequence ID" value="MBE9223441.1"/>
    <property type="molecule type" value="Genomic_DNA"/>
</dbReference>
<dbReference type="Gene3D" id="1.10.1220.10">
    <property type="entry name" value="Met repressor-like"/>
    <property type="match status" value="1"/>
</dbReference>
<comment type="caution">
    <text evidence="2">The sequence shown here is derived from an EMBL/GenBank/DDBJ whole genome shotgun (WGS) entry which is preliminary data.</text>
</comment>
<protein>
    <recommendedName>
        <fullName evidence="4">Ribbon-helix-helix protein CopG domain-containing protein</fullName>
    </recommendedName>
</protein>
<reference evidence="2 3" key="1">
    <citation type="submission" date="2020-10" db="EMBL/GenBank/DDBJ databases">
        <authorList>
            <person name="Castelo-Branco R."/>
            <person name="Eusebio N."/>
            <person name="Adriana R."/>
            <person name="Vieira A."/>
            <person name="Brugerolle De Fraissinette N."/>
            <person name="Rezende De Castro R."/>
            <person name="Schneider M.P."/>
            <person name="Vasconcelos V."/>
            <person name="Leao P.N."/>
        </authorList>
    </citation>
    <scope>NUCLEOTIDE SEQUENCE [LARGE SCALE GENOMIC DNA]</scope>
    <source>
        <strain evidence="2 3">LEGE 03274</strain>
    </source>
</reference>
<dbReference type="InterPro" id="IPR013321">
    <property type="entry name" value="Arc_rbn_hlx_hlx"/>
</dbReference>